<evidence type="ECO:0000313" key="5">
    <source>
        <dbReference type="Proteomes" id="UP000773614"/>
    </source>
</evidence>
<dbReference type="SUPFAM" id="SSF48264">
    <property type="entry name" value="Cytochrome P450"/>
    <property type="match status" value="1"/>
</dbReference>
<dbReference type="PRINTS" id="PR00359">
    <property type="entry name" value="BP450"/>
</dbReference>
<evidence type="ECO:0000313" key="4">
    <source>
        <dbReference type="EMBL" id="MYZ46571.1"/>
    </source>
</evidence>
<keyword evidence="3" id="KW-0560">Oxidoreductase</keyword>
<evidence type="ECO:0000256" key="1">
    <source>
        <dbReference type="ARBA" id="ARBA00001971"/>
    </source>
</evidence>
<comment type="caution">
    <text evidence="4">The sequence shown here is derived from an EMBL/GenBank/DDBJ whole genome shotgun (WGS) entry which is preliminary data.</text>
</comment>
<dbReference type="Pfam" id="PF00067">
    <property type="entry name" value="p450"/>
    <property type="match status" value="1"/>
</dbReference>
<dbReference type="GO" id="GO:0005506">
    <property type="term" value="F:iron ion binding"/>
    <property type="evidence" value="ECO:0007669"/>
    <property type="project" value="InterPro"/>
</dbReference>
<dbReference type="InterPro" id="IPR017972">
    <property type="entry name" value="Cyt_P450_CS"/>
</dbReference>
<dbReference type="GO" id="GO:0004497">
    <property type="term" value="F:monooxygenase activity"/>
    <property type="evidence" value="ECO:0007669"/>
    <property type="project" value="UniProtKB-KW"/>
</dbReference>
<reference evidence="4" key="1">
    <citation type="submission" date="2019-03" db="EMBL/GenBank/DDBJ databases">
        <title>Afifella sp. nov., isolated from activated sludge.</title>
        <authorList>
            <person name="Li Q."/>
            <person name="Liu Y."/>
        </authorList>
    </citation>
    <scope>NUCLEOTIDE SEQUENCE</scope>
    <source>
        <strain evidence="4">L72</strain>
    </source>
</reference>
<dbReference type="Proteomes" id="UP000773614">
    <property type="component" value="Unassembled WGS sequence"/>
</dbReference>
<organism evidence="4 5">
    <name type="scientific">Propylenella binzhouense</name>
    <dbReference type="NCBI Taxonomy" id="2555902"/>
    <lineage>
        <taxon>Bacteria</taxon>
        <taxon>Pseudomonadati</taxon>
        <taxon>Pseudomonadota</taxon>
        <taxon>Alphaproteobacteria</taxon>
        <taxon>Hyphomicrobiales</taxon>
        <taxon>Propylenellaceae</taxon>
        <taxon>Propylenella</taxon>
    </lineage>
</organism>
<protein>
    <submittedName>
        <fullName evidence="4">Cytochrome P450</fullName>
    </submittedName>
</protein>
<keyword evidence="3" id="KW-0408">Iron</keyword>
<gene>
    <name evidence="4" type="ORF">E4O86_02400</name>
</gene>
<evidence type="ECO:0000256" key="2">
    <source>
        <dbReference type="ARBA" id="ARBA00010617"/>
    </source>
</evidence>
<sequence>MTAALLGTQDLGEGLHLEDDEPVWMPVERAWRVSRYVDVDRLLRHPAVEVIEMHQRIARLGASGGRDYASLSSLLAATLFYRNAAFHTDGRRFLLRTMAELRNALSEPALRRIARAIVGEAREGGRTEAMQAICMRMPLAVMTEALGLSPATGEAIAASGGRIIGAWLPALPMRILDLLQTEAATIERLIEEDMRTAAADGTAGLALMMRLNADGFGFTPRQIAGLAFFLVFAGVETTSAFMGAALHQIHAHPDVEARLRADPALIAPALAEVLRLAGPVRRVNGRVLGSEITLGGRSFEAGTALAADLERANHDPAVFPDPARFDIDRRGPASFGFGVGAHACIGAALARLETRILVEEILSSARVELVDPTPRWQQNPAFRRLERLDLILRSLPE</sequence>
<dbReference type="PANTHER" id="PTHR46696:SF1">
    <property type="entry name" value="CYTOCHROME P450 YJIB-RELATED"/>
    <property type="match status" value="1"/>
</dbReference>
<keyword evidence="3" id="KW-0349">Heme</keyword>
<dbReference type="InterPro" id="IPR001128">
    <property type="entry name" value="Cyt_P450"/>
</dbReference>
<accession>A0A964T194</accession>
<name>A0A964T194_9HYPH</name>
<dbReference type="PANTHER" id="PTHR46696">
    <property type="entry name" value="P450, PUTATIVE (EUROFUNG)-RELATED"/>
    <property type="match status" value="1"/>
</dbReference>
<evidence type="ECO:0000256" key="3">
    <source>
        <dbReference type="RuleBase" id="RU000461"/>
    </source>
</evidence>
<keyword evidence="5" id="KW-1185">Reference proteome</keyword>
<dbReference type="RefSeq" id="WP_161138920.1">
    <property type="nucleotide sequence ID" value="NZ_SPKJ01000004.1"/>
</dbReference>
<dbReference type="InterPro" id="IPR002397">
    <property type="entry name" value="Cyt_P450_B"/>
</dbReference>
<proteinExistence type="inferred from homology"/>
<keyword evidence="3" id="KW-0479">Metal-binding</keyword>
<keyword evidence="3" id="KW-0503">Monooxygenase</keyword>
<dbReference type="AlphaFoldDB" id="A0A964T194"/>
<dbReference type="GO" id="GO:0016705">
    <property type="term" value="F:oxidoreductase activity, acting on paired donors, with incorporation or reduction of molecular oxygen"/>
    <property type="evidence" value="ECO:0007669"/>
    <property type="project" value="InterPro"/>
</dbReference>
<dbReference type="Gene3D" id="1.10.630.10">
    <property type="entry name" value="Cytochrome P450"/>
    <property type="match status" value="1"/>
</dbReference>
<dbReference type="InterPro" id="IPR036396">
    <property type="entry name" value="Cyt_P450_sf"/>
</dbReference>
<dbReference type="OrthoDB" id="9801155at2"/>
<comment type="similarity">
    <text evidence="2 3">Belongs to the cytochrome P450 family.</text>
</comment>
<dbReference type="PROSITE" id="PS00086">
    <property type="entry name" value="CYTOCHROME_P450"/>
    <property type="match status" value="1"/>
</dbReference>
<dbReference type="GO" id="GO:0020037">
    <property type="term" value="F:heme binding"/>
    <property type="evidence" value="ECO:0007669"/>
    <property type="project" value="InterPro"/>
</dbReference>
<comment type="cofactor">
    <cofactor evidence="1">
        <name>heme</name>
        <dbReference type="ChEBI" id="CHEBI:30413"/>
    </cofactor>
</comment>
<dbReference type="EMBL" id="SPKJ01000004">
    <property type="protein sequence ID" value="MYZ46571.1"/>
    <property type="molecule type" value="Genomic_DNA"/>
</dbReference>